<accession>A0A2M7IN01</accession>
<dbReference type="SUPFAM" id="SSF55166">
    <property type="entry name" value="Hedgehog/DD-peptidase"/>
    <property type="match status" value="1"/>
</dbReference>
<dbReference type="EMBL" id="PFHR01000191">
    <property type="protein sequence ID" value="PIW96690.1"/>
    <property type="molecule type" value="Genomic_DNA"/>
</dbReference>
<protein>
    <submittedName>
        <fullName evidence="1">Uncharacterized protein</fullName>
    </submittedName>
</protein>
<gene>
    <name evidence="1" type="ORF">COZ82_03640</name>
</gene>
<organism evidence="1 2">
    <name type="scientific">Candidatus Kaiserbacteria bacterium CG_4_8_14_3_um_filter_38_9</name>
    <dbReference type="NCBI Taxonomy" id="1974599"/>
    <lineage>
        <taxon>Bacteria</taxon>
        <taxon>Candidatus Kaiseribacteriota</taxon>
    </lineage>
</organism>
<dbReference type="Proteomes" id="UP000230837">
    <property type="component" value="Unassembled WGS sequence"/>
</dbReference>
<comment type="caution">
    <text evidence="1">The sequence shown here is derived from an EMBL/GenBank/DDBJ whole genome shotgun (WGS) entry which is preliminary data.</text>
</comment>
<evidence type="ECO:0000313" key="1">
    <source>
        <dbReference type="EMBL" id="PIW96690.1"/>
    </source>
</evidence>
<proteinExistence type="predicted"/>
<sequence>MELTDLVYIDEYGLKGTNFYWHKYKSKGLTKEDVLNASLTSDRVQVHKDIAELLVAVNKVFITKGFELYLKEGYRSEALYDIVYKRRVEKFGKEDTDSIFNMNDKPHALGLSVDVALWDI</sequence>
<dbReference type="Gene3D" id="3.30.1380.10">
    <property type="match status" value="1"/>
</dbReference>
<dbReference type="InterPro" id="IPR009045">
    <property type="entry name" value="Zn_M74/Hedgehog-like"/>
</dbReference>
<dbReference type="AlphaFoldDB" id="A0A2M7IN01"/>
<name>A0A2M7IN01_9BACT</name>
<evidence type="ECO:0000313" key="2">
    <source>
        <dbReference type="Proteomes" id="UP000230837"/>
    </source>
</evidence>
<reference evidence="2" key="1">
    <citation type="submission" date="2017-09" db="EMBL/GenBank/DDBJ databases">
        <title>Depth-based differentiation of microbial function through sediment-hosted aquifers and enrichment of novel symbionts in the deep terrestrial subsurface.</title>
        <authorList>
            <person name="Probst A.J."/>
            <person name="Ladd B."/>
            <person name="Jarett J.K."/>
            <person name="Geller-Mcgrath D.E."/>
            <person name="Sieber C.M.K."/>
            <person name="Emerson J.B."/>
            <person name="Anantharaman K."/>
            <person name="Thomas B.C."/>
            <person name="Malmstrom R."/>
            <person name="Stieglmeier M."/>
            <person name="Klingl A."/>
            <person name="Woyke T."/>
            <person name="Ryan C.M."/>
            <person name="Banfield J.F."/>
        </authorList>
    </citation>
    <scope>NUCLEOTIDE SEQUENCE [LARGE SCALE GENOMIC DNA]</scope>
</reference>